<name>A0A1V9XPR1_9ACAR</name>
<dbReference type="EMBL" id="MNPL01006310">
    <property type="protein sequence ID" value="OQR75489.1"/>
    <property type="molecule type" value="Genomic_DNA"/>
</dbReference>
<gene>
    <name evidence="1" type="ORF">BIW11_03253</name>
</gene>
<proteinExistence type="predicted"/>
<reference evidence="1 2" key="1">
    <citation type="journal article" date="2017" name="Gigascience">
        <title>Draft genome of the honey bee ectoparasitic mite, Tropilaelaps mercedesae, is shaped by the parasitic life history.</title>
        <authorList>
            <person name="Dong X."/>
            <person name="Armstrong S.D."/>
            <person name="Xia D."/>
            <person name="Makepeace B.L."/>
            <person name="Darby A.C."/>
            <person name="Kadowaki T."/>
        </authorList>
    </citation>
    <scope>NUCLEOTIDE SEQUENCE [LARGE SCALE GENOMIC DNA]</scope>
    <source>
        <strain evidence="1">Wuxi-XJTLU</strain>
    </source>
</reference>
<dbReference type="InParanoid" id="A0A1V9XPR1"/>
<protein>
    <submittedName>
        <fullName evidence="1">Uncharacterized protein</fullName>
    </submittedName>
</protein>
<accession>A0A1V9XPR1</accession>
<evidence type="ECO:0000313" key="1">
    <source>
        <dbReference type="EMBL" id="OQR75489.1"/>
    </source>
</evidence>
<dbReference type="AlphaFoldDB" id="A0A1V9XPR1"/>
<dbReference type="Proteomes" id="UP000192247">
    <property type="component" value="Unassembled WGS sequence"/>
</dbReference>
<comment type="caution">
    <text evidence="1">The sequence shown here is derived from an EMBL/GenBank/DDBJ whole genome shotgun (WGS) entry which is preliminary data.</text>
</comment>
<sequence>MAIGFLLASFATFGMVVSPYRAISLKMARHIGHSTCLCRLSRL</sequence>
<organism evidence="1 2">
    <name type="scientific">Tropilaelaps mercedesae</name>
    <dbReference type="NCBI Taxonomy" id="418985"/>
    <lineage>
        <taxon>Eukaryota</taxon>
        <taxon>Metazoa</taxon>
        <taxon>Ecdysozoa</taxon>
        <taxon>Arthropoda</taxon>
        <taxon>Chelicerata</taxon>
        <taxon>Arachnida</taxon>
        <taxon>Acari</taxon>
        <taxon>Parasitiformes</taxon>
        <taxon>Mesostigmata</taxon>
        <taxon>Gamasina</taxon>
        <taxon>Dermanyssoidea</taxon>
        <taxon>Laelapidae</taxon>
        <taxon>Tropilaelaps</taxon>
    </lineage>
</organism>
<keyword evidence="2" id="KW-1185">Reference proteome</keyword>
<evidence type="ECO:0000313" key="2">
    <source>
        <dbReference type="Proteomes" id="UP000192247"/>
    </source>
</evidence>